<dbReference type="SUPFAM" id="SSF47413">
    <property type="entry name" value="lambda repressor-like DNA-binding domains"/>
    <property type="match status" value="1"/>
</dbReference>
<dbReference type="PATRIC" id="fig|1008452.3.peg.1391"/>
<dbReference type="Pfam" id="PF01381">
    <property type="entry name" value="HTH_3"/>
    <property type="match status" value="1"/>
</dbReference>
<dbReference type="PROSITE" id="PS50943">
    <property type="entry name" value="HTH_CROC1"/>
    <property type="match status" value="1"/>
</dbReference>
<keyword evidence="2" id="KW-0238">DNA-binding</keyword>
<dbReference type="Proteomes" id="UP000003815">
    <property type="component" value="Unassembled WGS sequence"/>
</dbReference>
<dbReference type="GO" id="GO:0003677">
    <property type="term" value="F:DNA binding"/>
    <property type="evidence" value="ECO:0007669"/>
    <property type="project" value="UniProtKB-KW"/>
</dbReference>
<dbReference type="CDD" id="cd00093">
    <property type="entry name" value="HTH_XRE"/>
    <property type="match status" value="1"/>
</dbReference>
<name>F9HCP0_STRMT</name>
<dbReference type="EMBL" id="AFQT01000038">
    <property type="protein sequence ID" value="EGP68220.1"/>
    <property type="molecule type" value="Genomic_DNA"/>
</dbReference>
<evidence type="ECO:0000313" key="3">
    <source>
        <dbReference type="Proteomes" id="UP000003815"/>
    </source>
</evidence>
<dbReference type="SMART" id="SM00530">
    <property type="entry name" value="HTH_XRE"/>
    <property type="match status" value="1"/>
</dbReference>
<organism evidence="2 3">
    <name type="scientific">Streptococcus mitis SK1073</name>
    <dbReference type="NCBI Taxonomy" id="1008452"/>
    <lineage>
        <taxon>Bacteria</taxon>
        <taxon>Bacillati</taxon>
        <taxon>Bacillota</taxon>
        <taxon>Bacilli</taxon>
        <taxon>Lactobacillales</taxon>
        <taxon>Streptococcaceae</taxon>
        <taxon>Streptococcus</taxon>
        <taxon>Streptococcus mitis group</taxon>
    </lineage>
</organism>
<dbReference type="InterPro" id="IPR001387">
    <property type="entry name" value="Cro/C1-type_HTH"/>
</dbReference>
<dbReference type="Gene3D" id="1.10.260.40">
    <property type="entry name" value="lambda repressor-like DNA-binding domains"/>
    <property type="match status" value="1"/>
</dbReference>
<sequence>MSTIKNRLKILRTKEGITQDELAQIINKELKENEKPISKMVISNWENNKHTIKPDKAQLLANHFGVSVARLLGYENNFIESVKNLSQKDGSDEAFFKAFRAYYELKIADGKENLLTLKDEDFLSKYREEILKSLIPNFNELSNREIKKYLSDDRIINEADQKLNDFLFTLGTLNPQETQLLVDFISLSPKDKQIVLNLLKSLSDK</sequence>
<evidence type="ECO:0000259" key="1">
    <source>
        <dbReference type="PROSITE" id="PS50943"/>
    </source>
</evidence>
<protein>
    <submittedName>
        <fullName evidence="2">DNA-binding helix-turn-helix protein</fullName>
    </submittedName>
</protein>
<reference evidence="2 3" key="1">
    <citation type="submission" date="2011-05" db="EMBL/GenBank/DDBJ databases">
        <authorList>
            <person name="Durkin A.S."/>
            <person name="Radune D."/>
            <person name="Hostetler J."/>
            <person name="Torralba M."/>
            <person name="Gillis M."/>
            <person name="Methe B."/>
            <person name="Sutton G."/>
            <person name="Nelson K.E."/>
        </authorList>
    </citation>
    <scope>NUCLEOTIDE SEQUENCE [LARGE SCALE GENOMIC DNA]</scope>
    <source>
        <strain evidence="2 3">SK1073</strain>
    </source>
</reference>
<gene>
    <name evidence="2" type="ORF">HMPREF9958_0414</name>
</gene>
<evidence type="ECO:0000313" key="2">
    <source>
        <dbReference type="EMBL" id="EGP68220.1"/>
    </source>
</evidence>
<feature type="domain" description="HTH cro/C1-type" evidence="1">
    <location>
        <begin position="8"/>
        <end position="71"/>
    </location>
</feature>
<dbReference type="RefSeq" id="WP_000104073.1">
    <property type="nucleotide sequence ID" value="NZ_AFQT01000038.1"/>
</dbReference>
<proteinExistence type="predicted"/>
<accession>F9HCP0</accession>
<dbReference type="AlphaFoldDB" id="F9HCP0"/>
<dbReference type="InterPro" id="IPR010982">
    <property type="entry name" value="Lambda_DNA-bd_dom_sf"/>
</dbReference>
<comment type="caution">
    <text evidence="2">The sequence shown here is derived from an EMBL/GenBank/DDBJ whole genome shotgun (WGS) entry which is preliminary data.</text>
</comment>